<feature type="transmembrane region" description="Helical" evidence="5">
    <location>
        <begin position="78"/>
        <end position="98"/>
    </location>
</feature>
<dbReference type="InterPro" id="IPR002781">
    <property type="entry name" value="TM_pro_TauE-like"/>
</dbReference>
<comment type="subcellular location">
    <subcellularLocation>
        <location evidence="5">Cell membrane</location>
        <topology evidence="5">Multi-pass membrane protein</topology>
    </subcellularLocation>
    <subcellularLocation>
        <location evidence="1">Membrane</location>
        <topology evidence="1">Multi-pass membrane protein</topology>
    </subcellularLocation>
</comment>
<evidence type="ECO:0000313" key="6">
    <source>
        <dbReference type="EMBL" id="EFV43880.1"/>
    </source>
</evidence>
<reference evidence="6 7" key="2">
    <citation type="submission" date="2013-04" db="EMBL/GenBank/DDBJ databases">
        <title>The Genome Sequence of Bilophila wadsworthia 3_1_6.</title>
        <authorList>
            <consortium name="The Broad Institute Genomics Platform"/>
            <person name="Earl A."/>
            <person name="Ward D."/>
            <person name="Feldgarden M."/>
            <person name="Gevers D."/>
            <person name="Sibley C."/>
            <person name="Strauss J."/>
            <person name="Allen-Vercoe E."/>
            <person name="Walker B."/>
            <person name="Young S."/>
            <person name="Zeng Q."/>
            <person name="Gargeya S."/>
            <person name="Fitzgerald M."/>
            <person name="Haas B."/>
            <person name="Abouelleil A."/>
            <person name="Allen A.W."/>
            <person name="Alvarado L."/>
            <person name="Arachchi H.M."/>
            <person name="Berlin A.M."/>
            <person name="Chapman S.B."/>
            <person name="Gainer-Dewar J."/>
            <person name="Goldberg J."/>
            <person name="Griggs A."/>
            <person name="Gujja S."/>
            <person name="Hansen M."/>
            <person name="Howarth C."/>
            <person name="Imamovic A."/>
            <person name="Ireland A."/>
            <person name="Larimer J."/>
            <person name="McCowan C."/>
            <person name="Murphy C."/>
            <person name="Pearson M."/>
            <person name="Poon T.W."/>
            <person name="Priest M."/>
            <person name="Roberts A."/>
            <person name="Saif S."/>
            <person name="Shea T."/>
            <person name="Sisk P."/>
            <person name="Sykes S."/>
            <person name="Wortman J."/>
            <person name="Nusbaum C."/>
            <person name="Birren B."/>
        </authorList>
    </citation>
    <scope>NUCLEOTIDE SEQUENCE [LARGE SCALE GENOMIC DNA]</scope>
    <source>
        <strain evidence="6 7">3_1_6</strain>
    </source>
</reference>
<keyword evidence="3 5" id="KW-1133">Transmembrane helix</keyword>
<keyword evidence="7" id="KW-1185">Reference proteome</keyword>
<dbReference type="PANTHER" id="PTHR43483">
    <property type="entry name" value="MEMBRANE TRANSPORTER PROTEIN HI_0806-RELATED"/>
    <property type="match status" value="1"/>
</dbReference>
<comment type="caution">
    <text evidence="6">The sequence shown here is derived from an EMBL/GenBank/DDBJ whole genome shotgun (WGS) entry which is preliminary data.</text>
</comment>
<evidence type="ECO:0000256" key="2">
    <source>
        <dbReference type="ARBA" id="ARBA00022692"/>
    </source>
</evidence>
<feature type="transmembrane region" description="Helical" evidence="5">
    <location>
        <begin position="208"/>
        <end position="235"/>
    </location>
</feature>
<feature type="transmembrane region" description="Helical" evidence="5">
    <location>
        <begin position="176"/>
        <end position="202"/>
    </location>
</feature>
<evidence type="ECO:0000256" key="5">
    <source>
        <dbReference type="RuleBase" id="RU363041"/>
    </source>
</evidence>
<dbReference type="GO" id="GO:0005886">
    <property type="term" value="C:plasma membrane"/>
    <property type="evidence" value="ECO:0007669"/>
    <property type="project" value="UniProtKB-SubCell"/>
</dbReference>
<dbReference type="Pfam" id="PF01925">
    <property type="entry name" value="TauE"/>
    <property type="match status" value="1"/>
</dbReference>
<keyword evidence="2 5" id="KW-0812">Transmembrane</keyword>
<feature type="transmembrane region" description="Helical" evidence="5">
    <location>
        <begin position="110"/>
        <end position="130"/>
    </location>
</feature>
<comment type="similarity">
    <text evidence="5">Belongs to the 4-toluene sulfonate uptake permease (TSUP) (TC 2.A.102) family.</text>
</comment>
<dbReference type="eggNOG" id="COG0730">
    <property type="taxonomic scope" value="Bacteria"/>
</dbReference>
<evidence type="ECO:0000313" key="7">
    <source>
        <dbReference type="Proteomes" id="UP000006034"/>
    </source>
</evidence>
<dbReference type="Proteomes" id="UP000006034">
    <property type="component" value="Unassembled WGS sequence"/>
</dbReference>
<feature type="transmembrane region" description="Helical" evidence="5">
    <location>
        <begin position="17"/>
        <end position="38"/>
    </location>
</feature>
<keyword evidence="4 5" id="KW-0472">Membrane</keyword>
<dbReference type="EMBL" id="ADCP02000001">
    <property type="protein sequence ID" value="EFV43880.1"/>
    <property type="molecule type" value="Genomic_DNA"/>
</dbReference>
<proteinExistence type="inferred from homology"/>
<dbReference type="OrthoDB" id="9788634at2"/>
<dbReference type="HOGENOM" id="CLU_076046_0_0_7"/>
<dbReference type="PANTHER" id="PTHR43483:SF3">
    <property type="entry name" value="MEMBRANE TRANSPORTER PROTEIN HI_0806-RELATED"/>
    <property type="match status" value="1"/>
</dbReference>
<feature type="transmembrane region" description="Helical" evidence="5">
    <location>
        <begin position="247"/>
        <end position="264"/>
    </location>
</feature>
<evidence type="ECO:0000256" key="3">
    <source>
        <dbReference type="ARBA" id="ARBA00022989"/>
    </source>
</evidence>
<keyword evidence="5" id="KW-1003">Cell membrane</keyword>
<protein>
    <recommendedName>
        <fullName evidence="5">Probable membrane transporter protein</fullName>
    </recommendedName>
</protein>
<dbReference type="RefSeq" id="WP_005028153.1">
    <property type="nucleotide sequence ID" value="NZ_KE150238.1"/>
</dbReference>
<dbReference type="GeneID" id="78085463"/>
<evidence type="ECO:0000256" key="1">
    <source>
        <dbReference type="ARBA" id="ARBA00004141"/>
    </source>
</evidence>
<dbReference type="STRING" id="563192.HMPREF0179_02320"/>
<dbReference type="AlphaFoldDB" id="E5Y805"/>
<reference evidence="6 7" key="1">
    <citation type="submission" date="2010-10" db="EMBL/GenBank/DDBJ databases">
        <authorList>
            <consortium name="The Broad Institute Genome Sequencing Platform"/>
            <person name="Ward D."/>
            <person name="Earl A."/>
            <person name="Feldgarden M."/>
            <person name="Young S.K."/>
            <person name="Gargeya S."/>
            <person name="Zeng Q."/>
            <person name="Alvarado L."/>
            <person name="Berlin A."/>
            <person name="Bochicchio J."/>
            <person name="Chapman S.B."/>
            <person name="Chen Z."/>
            <person name="Freedman E."/>
            <person name="Gellesch M."/>
            <person name="Goldberg J."/>
            <person name="Griggs A."/>
            <person name="Gujja S."/>
            <person name="Heilman E."/>
            <person name="Heiman D."/>
            <person name="Howarth C."/>
            <person name="Mehta T."/>
            <person name="Neiman D."/>
            <person name="Pearson M."/>
            <person name="Roberts A."/>
            <person name="Saif S."/>
            <person name="Shea T."/>
            <person name="Shenoy N."/>
            <person name="Sisk P."/>
            <person name="Stolte C."/>
            <person name="Sykes S."/>
            <person name="White J."/>
            <person name="Yandava C."/>
            <person name="Allen-Vercoe E."/>
            <person name="Sibley C."/>
            <person name="Ambrose C.E."/>
            <person name="Strauss J."/>
            <person name="Daigneault M."/>
            <person name="Haas B."/>
            <person name="Nusbaum C."/>
            <person name="Birren B."/>
        </authorList>
    </citation>
    <scope>NUCLEOTIDE SEQUENCE [LARGE SCALE GENOMIC DNA]</scope>
    <source>
        <strain evidence="6 7">3_1_6</strain>
    </source>
</reference>
<evidence type="ECO:0000256" key="4">
    <source>
        <dbReference type="ARBA" id="ARBA00023136"/>
    </source>
</evidence>
<gene>
    <name evidence="6" type="ORF">HMPREF0179_02320</name>
</gene>
<feature type="transmembrane region" description="Helical" evidence="5">
    <location>
        <begin position="276"/>
        <end position="294"/>
    </location>
</feature>
<organism evidence="6 7">
    <name type="scientific">Bilophila wadsworthia (strain 3_1_6)</name>
    <dbReference type="NCBI Taxonomy" id="563192"/>
    <lineage>
        <taxon>Bacteria</taxon>
        <taxon>Pseudomonadati</taxon>
        <taxon>Thermodesulfobacteriota</taxon>
        <taxon>Desulfovibrionia</taxon>
        <taxon>Desulfovibrionales</taxon>
        <taxon>Desulfovibrionaceae</taxon>
        <taxon>Bilophila</taxon>
    </lineage>
</organism>
<accession>E5Y805</accession>
<name>E5Y805_BILW3</name>
<sequence length="299" mass="32827">MYFPTAEIEVSPFVPPLVAFAVSFFTSMGGISGAFLLLPFQMTFLGYTNTSVSATNQLYNVFSNPGGVFRYYREKRMLWPLSWIVMAGAVPGVVIGGLVRINWLADVRPFKLFVALVLLGIGLEMIRDLFGWMRFKPAPKYEQSPPKPYVEVVERNLSRVSYTFDGHLYSFSVPILLFYSIAVGLVGGIYGIGGGAIIAPFLVSVFHLPIYTVAGATLAATFVNALAGVLFYIAISPLYPDLSIAPDWGMALLLSLGGLLGMYFGAKFQKCISPVLLKWMLVVILFGTVIAYFVEFVRG</sequence>